<dbReference type="PANTHER" id="PTHR22893:SF91">
    <property type="entry name" value="NADPH DEHYDROGENASE 2-RELATED"/>
    <property type="match status" value="1"/>
</dbReference>
<evidence type="ECO:0000256" key="3">
    <source>
        <dbReference type="ARBA" id="ARBA00023002"/>
    </source>
</evidence>
<evidence type="ECO:0000313" key="5">
    <source>
        <dbReference type="EMBL" id="MRV76484.1"/>
    </source>
</evidence>
<keyword evidence="3" id="KW-0560">Oxidoreductase</keyword>
<evidence type="ECO:0000259" key="4">
    <source>
        <dbReference type="Pfam" id="PF00724"/>
    </source>
</evidence>
<comment type="cofactor">
    <cofactor evidence="1">
        <name>FMN</name>
        <dbReference type="ChEBI" id="CHEBI:58210"/>
    </cofactor>
</comment>
<dbReference type="CDD" id="cd02933">
    <property type="entry name" value="OYE_like_FMN"/>
    <property type="match status" value="1"/>
</dbReference>
<proteinExistence type="inferred from homology"/>
<protein>
    <submittedName>
        <fullName evidence="5">Alkene reductase</fullName>
    </submittedName>
</protein>
<dbReference type="PANTHER" id="PTHR22893">
    <property type="entry name" value="NADH OXIDOREDUCTASE-RELATED"/>
    <property type="match status" value="1"/>
</dbReference>
<dbReference type="RefSeq" id="WP_154382033.1">
    <property type="nucleotide sequence ID" value="NZ_WKJJ01000033.1"/>
</dbReference>
<dbReference type="AlphaFoldDB" id="A0A7X2LY07"/>
<organism evidence="5 6">
    <name type="scientific">Pseudoduganella rivuli</name>
    <dbReference type="NCBI Taxonomy" id="2666085"/>
    <lineage>
        <taxon>Bacteria</taxon>
        <taxon>Pseudomonadati</taxon>
        <taxon>Pseudomonadota</taxon>
        <taxon>Betaproteobacteria</taxon>
        <taxon>Burkholderiales</taxon>
        <taxon>Oxalobacteraceae</taxon>
        <taxon>Telluria group</taxon>
        <taxon>Pseudoduganella</taxon>
    </lineage>
</organism>
<dbReference type="GO" id="GO:0005829">
    <property type="term" value="C:cytosol"/>
    <property type="evidence" value="ECO:0007669"/>
    <property type="project" value="TreeGrafter"/>
</dbReference>
<dbReference type="Pfam" id="PF00724">
    <property type="entry name" value="Oxidored_FMN"/>
    <property type="match status" value="1"/>
</dbReference>
<dbReference type="Proteomes" id="UP000446768">
    <property type="component" value="Unassembled WGS sequence"/>
</dbReference>
<dbReference type="InterPro" id="IPR045247">
    <property type="entry name" value="Oye-like"/>
</dbReference>
<sequence>MNPALFEPAQLGHLTLKNRIVMAPMTRSRATGANTANALMARYYAQRAGAGLIIAEGTSPSANGLGYARMPGLFTADHVAGWKQVTDAVHAEGGKIVVQLMHAGRVGHQANLPENGELLSPGASPAPGEIHTDAHGMQAPGMPRAMDDSDIAAAVAEFARSAALAMEAGFDGVELHGGGGYLIESFFNAHINQRTDAYGGSSAARNRFVLEVVDAVAGAIGASRLGIRFTPHCAANGALPFDGMDAQFIALARQLSDRGLMYLHLADYAAMGLPALPASLREAMRAAFDGPLLFAGGFDSSRAQRALATGDADFISFGRPFIANPDLVARLQAGIALNSPDFSTLYTPGERGYTDYPISQQSLMEAV</sequence>
<dbReference type="InterPro" id="IPR013785">
    <property type="entry name" value="Aldolase_TIM"/>
</dbReference>
<dbReference type="FunFam" id="3.20.20.70:FF:000059">
    <property type="entry name" value="N-ethylmaleimide reductase, FMN-linked"/>
    <property type="match status" value="1"/>
</dbReference>
<gene>
    <name evidence="5" type="ORF">GJ700_32715</name>
</gene>
<evidence type="ECO:0000256" key="2">
    <source>
        <dbReference type="ARBA" id="ARBA00005979"/>
    </source>
</evidence>
<dbReference type="GO" id="GO:0010181">
    <property type="term" value="F:FMN binding"/>
    <property type="evidence" value="ECO:0007669"/>
    <property type="project" value="InterPro"/>
</dbReference>
<name>A0A7X2LY07_9BURK</name>
<dbReference type="GO" id="GO:0016628">
    <property type="term" value="F:oxidoreductase activity, acting on the CH-CH group of donors, NAD or NADP as acceptor"/>
    <property type="evidence" value="ECO:0007669"/>
    <property type="project" value="UniProtKB-ARBA"/>
</dbReference>
<dbReference type="InterPro" id="IPR001155">
    <property type="entry name" value="OxRdtase_FMN_N"/>
</dbReference>
<evidence type="ECO:0000313" key="6">
    <source>
        <dbReference type="Proteomes" id="UP000446768"/>
    </source>
</evidence>
<dbReference type="SUPFAM" id="SSF51395">
    <property type="entry name" value="FMN-linked oxidoreductases"/>
    <property type="match status" value="1"/>
</dbReference>
<accession>A0A7X2LY07</accession>
<keyword evidence="6" id="KW-1185">Reference proteome</keyword>
<dbReference type="Gene3D" id="3.20.20.70">
    <property type="entry name" value="Aldolase class I"/>
    <property type="match status" value="1"/>
</dbReference>
<feature type="domain" description="NADH:flavin oxidoreductase/NADH oxidase N-terminal" evidence="4">
    <location>
        <begin position="5"/>
        <end position="338"/>
    </location>
</feature>
<evidence type="ECO:0000256" key="1">
    <source>
        <dbReference type="ARBA" id="ARBA00001917"/>
    </source>
</evidence>
<reference evidence="5 6" key="1">
    <citation type="submission" date="2019-11" db="EMBL/GenBank/DDBJ databases">
        <title>Novel species isolated from a subtropical stream in China.</title>
        <authorList>
            <person name="Lu H."/>
        </authorList>
    </citation>
    <scope>NUCLEOTIDE SEQUENCE [LARGE SCALE GENOMIC DNA]</scope>
    <source>
        <strain evidence="5 6">FT92W</strain>
    </source>
</reference>
<dbReference type="EMBL" id="WKJJ01000033">
    <property type="protein sequence ID" value="MRV76484.1"/>
    <property type="molecule type" value="Genomic_DNA"/>
</dbReference>
<comment type="caution">
    <text evidence="5">The sequence shown here is derived from an EMBL/GenBank/DDBJ whole genome shotgun (WGS) entry which is preliminary data.</text>
</comment>
<comment type="similarity">
    <text evidence="2">Belongs to the NADH:flavin oxidoreductase/NADH oxidase family.</text>
</comment>